<organism evidence="1 2">
    <name type="scientific">Salmonella enterica I</name>
    <dbReference type="NCBI Taxonomy" id="59201"/>
    <lineage>
        <taxon>Bacteria</taxon>
        <taxon>Pseudomonadati</taxon>
        <taxon>Pseudomonadota</taxon>
        <taxon>Gammaproteobacteria</taxon>
        <taxon>Enterobacterales</taxon>
        <taxon>Enterobacteriaceae</taxon>
        <taxon>Salmonella</taxon>
    </lineage>
</organism>
<dbReference type="AlphaFoldDB" id="A0A3S4IDS6"/>
<dbReference type="EMBL" id="LR134190">
    <property type="protein sequence ID" value="VEB51311.1"/>
    <property type="molecule type" value="Genomic_DNA"/>
</dbReference>
<proteinExistence type="predicted"/>
<protein>
    <submittedName>
        <fullName evidence="1">Uncharacterized protein</fullName>
    </submittedName>
</protein>
<accession>A0A3S4IDS6</accession>
<name>A0A3S4IDS6_SALET</name>
<sequence>METACRGLFYPGVSLKAFPGLESIHPDNFHFRHSRLPDSGSALSGLRSAFSPHNKCHAVFFFRHVKTDDSLFFVRGFEQNSPVISGKAHTKKVA</sequence>
<reference evidence="1 2" key="1">
    <citation type="submission" date="2018-12" db="EMBL/GenBank/DDBJ databases">
        <authorList>
            <consortium name="Pathogen Informatics"/>
        </authorList>
    </citation>
    <scope>NUCLEOTIDE SEQUENCE [LARGE SCALE GENOMIC DNA]</scope>
    <source>
        <strain evidence="1 2">NCTC6754</strain>
    </source>
</reference>
<evidence type="ECO:0000313" key="1">
    <source>
        <dbReference type="EMBL" id="VEB51311.1"/>
    </source>
</evidence>
<gene>
    <name evidence="1" type="ORF">NCTC6754_01012</name>
</gene>
<evidence type="ECO:0000313" key="2">
    <source>
        <dbReference type="Proteomes" id="UP000269208"/>
    </source>
</evidence>
<dbReference type="Proteomes" id="UP000269208">
    <property type="component" value="Chromosome"/>
</dbReference>